<reference evidence="1 2" key="1">
    <citation type="journal article" date="2008" name="Nat. Biotechnol.">
        <title>Genome sequencing and analysis of the filamentous fungus Penicillium chrysogenum.</title>
        <authorList>
            <person name="van den Berg M.A."/>
            <person name="Albang R."/>
            <person name="Albermann K."/>
            <person name="Badger J.H."/>
            <person name="Daran J.-M."/>
            <person name="Driessen A.J.M."/>
            <person name="Garcia-Estrada C."/>
            <person name="Fedorova N.D."/>
            <person name="Harris D.M."/>
            <person name="Heijne W.H.M."/>
            <person name="Joardar V.S."/>
            <person name="Kiel J.A.K.W."/>
            <person name="Kovalchuk A."/>
            <person name="Martin J.F."/>
            <person name="Nierman W.C."/>
            <person name="Nijland J.G."/>
            <person name="Pronk J.T."/>
            <person name="Roubos J.A."/>
            <person name="van der Klei I.J."/>
            <person name="van Peij N.N.M.E."/>
            <person name="Veenhuis M."/>
            <person name="von Doehren H."/>
            <person name="Wagner C."/>
            <person name="Wortman J.R."/>
            <person name="Bovenberg R.A.L."/>
        </authorList>
    </citation>
    <scope>NUCLEOTIDE SEQUENCE [LARGE SCALE GENOMIC DNA]</scope>
    <source>
        <strain evidence="2">ATCC 28089 / DSM 1075 / NRRL 1951 / Wisconsin 54-1255</strain>
    </source>
</reference>
<dbReference type="AlphaFoldDB" id="B6H6Z3"/>
<proteinExistence type="predicted"/>
<dbReference type="EMBL" id="AM920431">
    <property type="protein sequence ID" value="CAP92757.1"/>
    <property type="molecule type" value="Genomic_DNA"/>
</dbReference>
<organism evidence="1 2">
    <name type="scientific">Penicillium rubens (strain ATCC 28089 / DSM 1075 / NRRL 1951 / Wisconsin 54-1255)</name>
    <name type="common">Penicillium chrysogenum</name>
    <dbReference type="NCBI Taxonomy" id="500485"/>
    <lineage>
        <taxon>Eukaryota</taxon>
        <taxon>Fungi</taxon>
        <taxon>Dikarya</taxon>
        <taxon>Ascomycota</taxon>
        <taxon>Pezizomycotina</taxon>
        <taxon>Eurotiomycetes</taxon>
        <taxon>Eurotiomycetidae</taxon>
        <taxon>Eurotiales</taxon>
        <taxon>Aspergillaceae</taxon>
        <taxon>Penicillium</taxon>
        <taxon>Penicillium chrysogenum species complex</taxon>
    </lineage>
</organism>
<sequence length="112" mass="11759">MARNKAKKGSVIAVPEPNQFDTASALIVDNPSSRNDSVEPLNGTNGDSCPTGSVIACGTLHSEAMIGCVECWLVGEGSGGEDQGYLIKFEIDGEQRTRTCSDRQPDCGLIVA</sequence>
<keyword evidence="2" id="KW-1185">Reference proteome</keyword>
<evidence type="ECO:0000313" key="2">
    <source>
        <dbReference type="Proteomes" id="UP000000724"/>
    </source>
</evidence>
<name>B6H6Z3_PENRW</name>
<protein>
    <submittedName>
        <fullName evidence="1">Uncharacterized protein</fullName>
    </submittedName>
</protein>
<dbReference type="VEuPathDB" id="FungiDB:PCH_Pc16g00870"/>
<dbReference type="HOGENOM" id="CLU_2146702_0_0_1"/>
<dbReference type="Proteomes" id="UP000000724">
    <property type="component" value="Contig Pc00c16"/>
</dbReference>
<evidence type="ECO:0000313" key="1">
    <source>
        <dbReference type="EMBL" id="CAP92757.1"/>
    </source>
</evidence>
<accession>B6H6Z3</accession>
<gene>
    <name evidence="1" type="ORF">Pc16g00870</name>
    <name evidence="1" type="ORF">PCH_Pc16g00870</name>
</gene>